<reference evidence="3 4" key="1">
    <citation type="journal article" date="2018" name="Front. Microbiol.">
        <title>Genomic and genetic insights into a cosmopolitan fungus, Paecilomyces variotii (Eurotiales).</title>
        <authorList>
            <person name="Urquhart A.S."/>
            <person name="Mondo S.J."/>
            <person name="Makela M.R."/>
            <person name="Hane J.K."/>
            <person name="Wiebenga A."/>
            <person name="He G."/>
            <person name="Mihaltcheva S."/>
            <person name="Pangilinan J."/>
            <person name="Lipzen A."/>
            <person name="Barry K."/>
            <person name="de Vries R.P."/>
            <person name="Grigoriev I.V."/>
            <person name="Idnurm A."/>
        </authorList>
    </citation>
    <scope>NUCLEOTIDE SEQUENCE [LARGE SCALE GENOMIC DNA]</scope>
    <source>
        <strain evidence="3 4">CBS 101075</strain>
    </source>
</reference>
<dbReference type="InterPro" id="IPR039251">
    <property type="entry name" value="OXLD1"/>
</dbReference>
<dbReference type="GeneID" id="39600319"/>
<dbReference type="PANTHER" id="PTHR21193">
    <property type="entry name" value="OXIDOREDUCTASE-LIKE DOMAIN-CONTAINING PROTEIN 1"/>
    <property type="match status" value="1"/>
</dbReference>
<dbReference type="Pfam" id="PF09791">
    <property type="entry name" value="Oxidored-like"/>
    <property type="match status" value="1"/>
</dbReference>
<feature type="compositionally biased region" description="Polar residues" evidence="1">
    <location>
        <begin position="137"/>
        <end position="152"/>
    </location>
</feature>
<feature type="compositionally biased region" description="Basic and acidic residues" evidence="1">
    <location>
        <begin position="201"/>
        <end position="216"/>
    </location>
</feature>
<dbReference type="Proteomes" id="UP000283841">
    <property type="component" value="Unassembled WGS sequence"/>
</dbReference>
<feature type="region of interest" description="Disordered" evidence="1">
    <location>
        <begin position="37"/>
        <end position="72"/>
    </location>
</feature>
<evidence type="ECO:0000259" key="2">
    <source>
        <dbReference type="Pfam" id="PF09791"/>
    </source>
</evidence>
<accession>A0A443HR45</accession>
<feature type="region of interest" description="Disordered" evidence="1">
    <location>
        <begin position="201"/>
        <end position="247"/>
    </location>
</feature>
<protein>
    <submittedName>
        <fullName evidence="3">Oxidoreductase-like protein</fullName>
    </submittedName>
</protein>
<dbReference type="EMBL" id="RCNU01000008">
    <property type="protein sequence ID" value="RWQ94286.1"/>
    <property type="molecule type" value="Genomic_DNA"/>
</dbReference>
<proteinExistence type="predicted"/>
<evidence type="ECO:0000256" key="1">
    <source>
        <dbReference type="SAM" id="MobiDB-lite"/>
    </source>
</evidence>
<evidence type="ECO:0000313" key="4">
    <source>
        <dbReference type="Proteomes" id="UP000283841"/>
    </source>
</evidence>
<evidence type="ECO:0000313" key="3">
    <source>
        <dbReference type="EMBL" id="RWQ94286.1"/>
    </source>
</evidence>
<feature type="region of interest" description="Disordered" evidence="1">
    <location>
        <begin position="86"/>
        <end position="155"/>
    </location>
</feature>
<dbReference type="InterPro" id="IPR019180">
    <property type="entry name" value="Oxidoreductase-like_N"/>
</dbReference>
<dbReference type="GO" id="GO:0005739">
    <property type="term" value="C:mitochondrion"/>
    <property type="evidence" value="ECO:0007669"/>
    <property type="project" value="TreeGrafter"/>
</dbReference>
<dbReference type="AlphaFoldDB" id="A0A443HR45"/>
<organism evidence="3 4">
    <name type="scientific">Byssochlamys spectabilis</name>
    <name type="common">Paecilomyces variotii</name>
    <dbReference type="NCBI Taxonomy" id="264951"/>
    <lineage>
        <taxon>Eukaryota</taxon>
        <taxon>Fungi</taxon>
        <taxon>Dikarya</taxon>
        <taxon>Ascomycota</taxon>
        <taxon>Pezizomycotina</taxon>
        <taxon>Eurotiomycetes</taxon>
        <taxon>Eurotiomycetidae</taxon>
        <taxon>Eurotiales</taxon>
        <taxon>Thermoascaceae</taxon>
        <taxon>Paecilomyces</taxon>
    </lineage>
</organism>
<dbReference type="RefSeq" id="XP_028483931.1">
    <property type="nucleotide sequence ID" value="XM_028631042.1"/>
</dbReference>
<sequence>MEPLSLSTRGLLRRRSLCPSCFRRHLFQSRSFARPSRIAPQYPSANSGIRSRHFHRNERGPEEEVEEEATRQAFPQGSYYAEMLASPHPSSRRAVTTRKIEPPQKKPTPSSTTEPQSPRDRMAIVFGSRLAGPGRSSRYNPATTPPESTWKTVNGVPIPPRPVEPDNCCMSGCAHCVWDDFRDDMEQWAARVEEAYARAKAKGPEKDLRQMQRPEVRSASVSMDDDGGGSETNWNLPSATDEEELFGGIPVGIREFMRTEKKLREKHKAQQQTA</sequence>
<dbReference type="STRING" id="264951.A0A443HR45"/>
<dbReference type="VEuPathDB" id="FungiDB:C8Q69DRAFT_473388"/>
<comment type="caution">
    <text evidence="3">The sequence shown here is derived from an EMBL/GenBank/DDBJ whole genome shotgun (WGS) entry which is preliminary data.</text>
</comment>
<dbReference type="PANTHER" id="PTHR21193:SF3">
    <property type="entry name" value="OXIDOREDUCTASE-LIKE DOMAIN-CONTAINING PROTEIN 1"/>
    <property type="match status" value="1"/>
</dbReference>
<keyword evidence="4" id="KW-1185">Reference proteome</keyword>
<name>A0A443HR45_BYSSP</name>
<feature type="compositionally biased region" description="Low complexity" evidence="1">
    <location>
        <begin position="107"/>
        <end position="116"/>
    </location>
</feature>
<feature type="domain" description="Oxidoreductase-like" evidence="2">
    <location>
        <begin position="152"/>
        <end position="195"/>
    </location>
</feature>
<gene>
    <name evidence="3" type="ORF">C8Q69DRAFT_473388</name>
</gene>